<reference evidence="4 5" key="1">
    <citation type="submission" date="2023-01" db="EMBL/GenBank/DDBJ databases">
        <title>Novel species of the genus Asticcacaulis isolated from rivers.</title>
        <authorList>
            <person name="Lu H."/>
        </authorList>
    </citation>
    <scope>NUCLEOTIDE SEQUENCE [LARGE SCALE GENOMIC DNA]</scope>
    <source>
        <strain evidence="4 5">BYS171W</strain>
    </source>
</reference>
<keyword evidence="1 2" id="KW-0443">Lipid metabolism</keyword>
<accession>A0ABT5HRR6</accession>
<dbReference type="Gene3D" id="3.40.1090.10">
    <property type="entry name" value="Cytosolic phospholipase A2 catalytic domain"/>
    <property type="match status" value="1"/>
</dbReference>
<organism evidence="4 5">
    <name type="scientific">Asticcacaulis aquaticus</name>
    <dbReference type="NCBI Taxonomy" id="2984212"/>
    <lineage>
        <taxon>Bacteria</taxon>
        <taxon>Pseudomonadati</taxon>
        <taxon>Pseudomonadota</taxon>
        <taxon>Alphaproteobacteria</taxon>
        <taxon>Caulobacterales</taxon>
        <taxon>Caulobacteraceae</taxon>
        <taxon>Asticcacaulis</taxon>
    </lineage>
</organism>
<feature type="domain" description="PNPLA" evidence="3">
    <location>
        <begin position="81"/>
        <end position="284"/>
    </location>
</feature>
<dbReference type="InterPro" id="IPR016035">
    <property type="entry name" value="Acyl_Trfase/lysoPLipase"/>
</dbReference>
<evidence type="ECO:0000313" key="4">
    <source>
        <dbReference type="EMBL" id="MDC7682642.1"/>
    </source>
</evidence>
<dbReference type="SUPFAM" id="SSF52151">
    <property type="entry name" value="FabD/lysophospholipase-like"/>
    <property type="match status" value="1"/>
</dbReference>
<feature type="active site" description="Nucleophile" evidence="2">
    <location>
        <position position="116"/>
    </location>
</feature>
<name>A0ABT5HRR6_9CAUL</name>
<keyword evidence="2" id="KW-0378">Hydrolase</keyword>
<dbReference type="Proteomes" id="UP001214854">
    <property type="component" value="Unassembled WGS sequence"/>
</dbReference>
<keyword evidence="5" id="KW-1185">Reference proteome</keyword>
<feature type="short sequence motif" description="GXGXXG" evidence="2">
    <location>
        <begin position="85"/>
        <end position="90"/>
    </location>
</feature>
<comment type="caution">
    <text evidence="4">The sequence shown here is derived from an EMBL/GenBank/DDBJ whole genome shotgun (WGS) entry which is preliminary data.</text>
</comment>
<feature type="active site" description="Proton acceptor" evidence="2">
    <location>
        <position position="271"/>
    </location>
</feature>
<evidence type="ECO:0000256" key="1">
    <source>
        <dbReference type="ARBA" id="ARBA00023098"/>
    </source>
</evidence>
<feature type="short sequence motif" description="GXSXG" evidence="2">
    <location>
        <begin position="114"/>
        <end position="118"/>
    </location>
</feature>
<dbReference type="Pfam" id="PF01734">
    <property type="entry name" value="Patatin"/>
    <property type="match status" value="1"/>
</dbReference>
<evidence type="ECO:0000256" key="2">
    <source>
        <dbReference type="PROSITE-ProRule" id="PRU01161"/>
    </source>
</evidence>
<sequence length="397" mass="42717">MTHALIRSFKHAAAAIGIALSLSACVTLERPEQDYPKTTDFAPMGFKNARMSASDPSLPEKLEADARNEMKLSAKSRFDVLALSGGGADGAFGAGVLLGWTKRGDRPQFRMVTGVSTGALIAPFAFLGPDYDDKLKEAYTSGAANGLSKSRGLMSLFTPGILDTNALSGLVTRYVDEPMLIAIAREHAKGRRLLVATTNLDAQTGVLWDIGEIASEAVAAKSPARLTQARDLICQVLVASASVPGAFAPVMIDVERSINGGVQHFREMHVDGGVTLPFFVLPESMLNWTVPRDLISAGHIYVLVNGKITPQPAITTYNALNIMARSLDTLTKAQARTTLITLESFGQRNNMGVSFVSLPDEFAEGGLLAFKEDSMRRVFYYGFQLGASDKLWAKPEK</sequence>
<dbReference type="PROSITE" id="PS51635">
    <property type="entry name" value="PNPLA"/>
    <property type="match status" value="1"/>
</dbReference>
<feature type="short sequence motif" description="DGA/G" evidence="2">
    <location>
        <begin position="271"/>
        <end position="273"/>
    </location>
</feature>
<dbReference type="InterPro" id="IPR002641">
    <property type="entry name" value="PNPLA_dom"/>
</dbReference>
<evidence type="ECO:0000259" key="3">
    <source>
        <dbReference type="PROSITE" id="PS51635"/>
    </source>
</evidence>
<dbReference type="EMBL" id="JAQQKX010000003">
    <property type="protein sequence ID" value="MDC7682642.1"/>
    <property type="molecule type" value="Genomic_DNA"/>
</dbReference>
<evidence type="ECO:0000313" key="5">
    <source>
        <dbReference type="Proteomes" id="UP001214854"/>
    </source>
</evidence>
<protein>
    <submittedName>
        <fullName evidence="4">Patatin-like phospholipase family protein</fullName>
    </submittedName>
</protein>
<dbReference type="RefSeq" id="WP_272747129.1">
    <property type="nucleotide sequence ID" value="NZ_JAQQKX010000003.1"/>
</dbReference>
<keyword evidence="2" id="KW-0442">Lipid degradation</keyword>
<gene>
    <name evidence="4" type="ORF">PQU92_05105</name>
</gene>
<proteinExistence type="predicted"/>
<dbReference type="PROSITE" id="PS51257">
    <property type="entry name" value="PROKAR_LIPOPROTEIN"/>
    <property type="match status" value="1"/>
</dbReference>